<dbReference type="SMART" id="SM00418">
    <property type="entry name" value="HTH_ARSR"/>
    <property type="match status" value="1"/>
</dbReference>
<feature type="domain" description="HTH arsR-type" evidence="4">
    <location>
        <begin position="1"/>
        <end position="94"/>
    </location>
</feature>
<dbReference type="Pfam" id="PF01022">
    <property type="entry name" value="HTH_5"/>
    <property type="match status" value="1"/>
</dbReference>
<dbReference type="NCBIfam" id="NF033788">
    <property type="entry name" value="HTH_metalloreg"/>
    <property type="match status" value="1"/>
</dbReference>
<dbReference type="SUPFAM" id="SSF46785">
    <property type="entry name" value="Winged helix' DNA-binding domain"/>
    <property type="match status" value="1"/>
</dbReference>
<gene>
    <name evidence="5" type="primary">smtB</name>
    <name evidence="5" type="ORF">CA12_16270</name>
</gene>
<evidence type="ECO:0000256" key="1">
    <source>
        <dbReference type="ARBA" id="ARBA00023015"/>
    </source>
</evidence>
<dbReference type="InterPro" id="IPR001845">
    <property type="entry name" value="HTH_ArsR_DNA-bd_dom"/>
</dbReference>
<keyword evidence="1" id="KW-0805">Transcription regulation</keyword>
<dbReference type="OrthoDB" id="9802016at2"/>
<accession>A0A517P847</accession>
<dbReference type="InterPro" id="IPR051081">
    <property type="entry name" value="HTH_MetalResp_TranReg"/>
</dbReference>
<dbReference type="PANTHER" id="PTHR33154:SF18">
    <property type="entry name" value="ARSENICAL RESISTANCE OPERON REPRESSOR"/>
    <property type="match status" value="1"/>
</dbReference>
<evidence type="ECO:0000256" key="3">
    <source>
        <dbReference type="ARBA" id="ARBA00023163"/>
    </source>
</evidence>
<dbReference type="GO" id="GO:0003700">
    <property type="term" value="F:DNA-binding transcription factor activity"/>
    <property type="evidence" value="ECO:0007669"/>
    <property type="project" value="InterPro"/>
</dbReference>
<keyword evidence="3" id="KW-0804">Transcription</keyword>
<dbReference type="KEGG" id="acaf:CA12_16270"/>
<dbReference type="EMBL" id="CP036265">
    <property type="protein sequence ID" value="QDT15542.1"/>
    <property type="molecule type" value="Genomic_DNA"/>
</dbReference>
<dbReference type="CDD" id="cd00090">
    <property type="entry name" value="HTH_ARSR"/>
    <property type="match status" value="1"/>
</dbReference>
<dbReference type="Gene3D" id="1.10.10.10">
    <property type="entry name" value="Winged helix-like DNA-binding domain superfamily/Winged helix DNA-binding domain"/>
    <property type="match status" value="1"/>
</dbReference>
<dbReference type="InterPro" id="IPR011991">
    <property type="entry name" value="ArsR-like_HTH"/>
</dbReference>
<dbReference type="Proteomes" id="UP000318741">
    <property type="component" value="Chromosome"/>
</dbReference>
<proteinExistence type="predicted"/>
<name>A0A517P847_9PLAN</name>
<evidence type="ECO:0000256" key="2">
    <source>
        <dbReference type="ARBA" id="ARBA00023125"/>
    </source>
</evidence>
<keyword evidence="6" id="KW-1185">Reference proteome</keyword>
<dbReference type="AlphaFoldDB" id="A0A517P847"/>
<dbReference type="InterPro" id="IPR036388">
    <property type="entry name" value="WH-like_DNA-bd_sf"/>
</dbReference>
<protein>
    <submittedName>
        <fullName evidence="5">HTH-type transcriptional repressor SmtB</fullName>
    </submittedName>
</protein>
<reference evidence="5 6" key="1">
    <citation type="submission" date="2019-02" db="EMBL/GenBank/DDBJ databases">
        <title>Deep-cultivation of Planctomycetes and their phenomic and genomic characterization uncovers novel biology.</title>
        <authorList>
            <person name="Wiegand S."/>
            <person name="Jogler M."/>
            <person name="Boedeker C."/>
            <person name="Pinto D."/>
            <person name="Vollmers J."/>
            <person name="Rivas-Marin E."/>
            <person name="Kohn T."/>
            <person name="Peeters S.H."/>
            <person name="Heuer A."/>
            <person name="Rast P."/>
            <person name="Oberbeckmann S."/>
            <person name="Bunk B."/>
            <person name="Jeske O."/>
            <person name="Meyerdierks A."/>
            <person name="Storesund J.E."/>
            <person name="Kallscheuer N."/>
            <person name="Luecker S."/>
            <person name="Lage O.M."/>
            <person name="Pohl T."/>
            <person name="Merkel B.J."/>
            <person name="Hornburger P."/>
            <person name="Mueller R.-W."/>
            <person name="Bruemmer F."/>
            <person name="Labrenz M."/>
            <person name="Spormann A.M."/>
            <person name="Op den Camp H."/>
            <person name="Overmann J."/>
            <person name="Amann R."/>
            <person name="Jetten M.S.M."/>
            <person name="Mascher T."/>
            <person name="Medema M.H."/>
            <person name="Devos D.P."/>
            <person name="Kaster A.-K."/>
            <person name="Ovreas L."/>
            <person name="Rohde M."/>
            <person name="Galperin M.Y."/>
            <person name="Jogler C."/>
        </authorList>
    </citation>
    <scope>NUCLEOTIDE SEQUENCE [LARGE SCALE GENOMIC DNA]</scope>
    <source>
        <strain evidence="5 6">CA12</strain>
    </source>
</reference>
<dbReference type="GO" id="GO:0003677">
    <property type="term" value="F:DNA binding"/>
    <property type="evidence" value="ECO:0007669"/>
    <property type="project" value="UniProtKB-KW"/>
</dbReference>
<evidence type="ECO:0000259" key="4">
    <source>
        <dbReference type="PROSITE" id="PS50987"/>
    </source>
</evidence>
<dbReference type="PRINTS" id="PR00778">
    <property type="entry name" value="HTHARSR"/>
</dbReference>
<evidence type="ECO:0000313" key="5">
    <source>
        <dbReference type="EMBL" id="QDT15542.1"/>
    </source>
</evidence>
<dbReference type="PANTHER" id="PTHR33154">
    <property type="entry name" value="TRANSCRIPTIONAL REGULATOR, ARSR FAMILY"/>
    <property type="match status" value="1"/>
</dbReference>
<evidence type="ECO:0000313" key="6">
    <source>
        <dbReference type="Proteomes" id="UP000318741"/>
    </source>
</evidence>
<keyword evidence="2" id="KW-0238">DNA-binding</keyword>
<dbReference type="InterPro" id="IPR036390">
    <property type="entry name" value="WH_DNA-bd_sf"/>
</dbReference>
<sequence>MEFLRAFANPIRLRLLGLLWSSGRDGSGEVCVCDLVTVLGVPQPTASRHLALLRDAGLATCRKDGAWCHYRLTEPGDAVHRRLLATLEAVAESDPQLAADAERLRYVGCGSSGRGDCR</sequence>
<organism evidence="5 6">
    <name type="scientific">Alienimonas californiensis</name>
    <dbReference type="NCBI Taxonomy" id="2527989"/>
    <lineage>
        <taxon>Bacteria</taxon>
        <taxon>Pseudomonadati</taxon>
        <taxon>Planctomycetota</taxon>
        <taxon>Planctomycetia</taxon>
        <taxon>Planctomycetales</taxon>
        <taxon>Planctomycetaceae</taxon>
        <taxon>Alienimonas</taxon>
    </lineage>
</organism>
<dbReference type="PROSITE" id="PS50987">
    <property type="entry name" value="HTH_ARSR_2"/>
    <property type="match status" value="1"/>
</dbReference>